<sequence>MLIFALGAPAIKRYYFWVNIWLILFFISMYFYIVVFDSDKTIVNDFYIISMIEITRSCYMIIHKISNNMIWFIILLHLMGNIWMIKFCMVSFTCISMRHIIPVLVSSLYMCYFFIYSCVHITVIILLSSPAQYNILTRFVENQIIYHYDDYDHYYDDYNNNHHIKSINTQKIYTMVTVDPPHVCAICLEQDKNMVSLKCNHMFHKKCINDLINNNIIFCPLCRSKFIN</sequence>
<proteinExistence type="predicted"/>
<keyword evidence="2" id="KW-1133">Transmembrane helix</keyword>
<evidence type="ECO:0000256" key="2">
    <source>
        <dbReference type="SAM" id="Phobius"/>
    </source>
</evidence>
<keyword evidence="1" id="KW-0479">Metal-binding</keyword>
<keyword evidence="1" id="KW-0863">Zinc-finger</keyword>
<keyword evidence="1" id="KW-0862">Zinc</keyword>
<feature type="transmembrane region" description="Helical" evidence="2">
    <location>
        <begin position="100"/>
        <end position="127"/>
    </location>
</feature>
<dbReference type="EMBL" id="MN448276">
    <property type="protein sequence ID" value="QFG74061.1"/>
    <property type="molecule type" value="Genomic_DNA"/>
</dbReference>
<dbReference type="SMART" id="SM00184">
    <property type="entry name" value="RING"/>
    <property type="match status" value="1"/>
</dbReference>
<evidence type="ECO:0000313" key="4">
    <source>
        <dbReference type="EMBL" id="QFG74061.1"/>
    </source>
</evidence>
<reference evidence="4" key="1">
    <citation type="journal article" date="2019" name="Philos. Trans. R. Soc. Lond., B, Biol. Sci.">
        <title>Targeted metagenomic recovery of four divergent viruses reveals shared and distinctive characteristics of giant viruses of marine eukaryotes.</title>
        <authorList>
            <person name="Needham D.M."/>
            <person name="Poirier C."/>
            <person name="Hehenberger E."/>
            <person name="Jimenez V."/>
            <person name="Swalwell J.E."/>
            <person name="Santoro A.E."/>
            <person name="Worden A.Z."/>
        </authorList>
    </citation>
    <scope>NUCLEOTIDE SEQUENCE</scope>
    <source>
        <strain evidence="4">OPacV-662</strain>
    </source>
</reference>
<evidence type="ECO:0000256" key="1">
    <source>
        <dbReference type="PROSITE-ProRule" id="PRU00175"/>
    </source>
</evidence>
<dbReference type="Gene3D" id="3.30.40.10">
    <property type="entry name" value="Zinc/RING finger domain, C3HC4 (zinc finger)"/>
    <property type="match status" value="1"/>
</dbReference>
<dbReference type="Pfam" id="PF13639">
    <property type="entry name" value="zf-RING_2"/>
    <property type="match status" value="1"/>
</dbReference>
<dbReference type="SUPFAM" id="SSF57850">
    <property type="entry name" value="RING/U-box"/>
    <property type="match status" value="1"/>
</dbReference>
<feature type="transmembrane region" description="Helical" evidence="2">
    <location>
        <begin position="14"/>
        <end position="34"/>
    </location>
</feature>
<dbReference type="PROSITE" id="PS50089">
    <property type="entry name" value="ZF_RING_2"/>
    <property type="match status" value="1"/>
</dbReference>
<dbReference type="InterPro" id="IPR001841">
    <property type="entry name" value="Znf_RING"/>
</dbReference>
<feature type="domain" description="RING-type" evidence="3">
    <location>
        <begin position="184"/>
        <end position="223"/>
    </location>
</feature>
<keyword evidence="2" id="KW-0472">Membrane</keyword>
<organism evidence="4">
    <name type="scientific">Megaviridae environmental sample</name>
    <dbReference type="NCBI Taxonomy" id="1737588"/>
    <lineage>
        <taxon>Viruses</taxon>
        <taxon>Varidnaviria</taxon>
        <taxon>Bamfordvirae</taxon>
        <taxon>Nucleocytoviricota</taxon>
        <taxon>Megaviricetes</taxon>
        <taxon>Imitervirales</taxon>
        <taxon>Mimiviridae</taxon>
        <taxon>environmental samples</taxon>
    </lineage>
</organism>
<keyword evidence="2" id="KW-0812">Transmembrane</keyword>
<dbReference type="InterPro" id="IPR013083">
    <property type="entry name" value="Znf_RING/FYVE/PHD"/>
</dbReference>
<evidence type="ECO:0000259" key="3">
    <source>
        <dbReference type="PROSITE" id="PS50089"/>
    </source>
</evidence>
<protein>
    <recommendedName>
        <fullName evidence="3">RING-type domain-containing protein</fullName>
    </recommendedName>
</protein>
<feature type="transmembrane region" description="Helical" evidence="2">
    <location>
        <begin position="69"/>
        <end position="88"/>
    </location>
</feature>
<dbReference type="GO" id="GO:0008270">
    <property type="term" value="F:zinc ion binding"/>
    <property type="evidence" value="ECO:0007669"/>
    <property type="project" value="UniProtKB-KW"/>
</dbReference>
<accession>A0A5J6VKW3</accession>
<name>A0A5J6VKW3_9VIRU</name>